<dbReference type="RefSeq" id="WP_377786823.1">
    <property type="nucleotide sequence ID" value="NZ_JBHUOC010000001.1"/>
</dbReference>
<keyword evidence="2" id="KW-1185">Reference proteome</keyword>
<accession>A0ABT8DB51</accession>
<gene>
    <name evidence="1" type="ORF">QWZ10_13950</name>
</gene>
<dbReference type="EMBL" id="JAUFRC010000001">
    <property type="protein sequence ID" value="MDN3712569.1"/>
    <property type="molecule type" value="Genomic_DNA"/>
</dbReference>
<sequence>MRDLAARRGLDLHEGHGRSIWCELPVGEFGAKKRGEGTLLLPAPIERRIWLRFNPKSRP</sequence>
<proteinExistence type="predicted"/>
<name>A0ABT8DB51_9RHOB</name>
<comment type="caution">
    <text evidence="1">The sequence shown here is derived from an EMBL/GenBank/DDBJ whole genome shotgun (WGS) entry which is preliminary data.</text>
</comment>
<evidence type="ECO:0000313" key="1">
    <source>
        <dbReference type="EMBL" id="MDN3712569.1"/>
    </source>
</evidence>
<dbReference type="Proteomes" id="UP001243846">
    <property type="component" value="Unassembled WGS sequence"/>
</dbReference>
<evidence type="ECO:0000313" key="2">
    <source>
        <dbReference type="Proteomes" id="UP001243846"/>
    </source>
</evidence>
<organism evidence="1 2">
    <name type="scientific">Paracoccus cavernae</name>
    <dbReference type="NCBI Taxonomy" id="1571207"/>
    <lineage>
        <taxon>Bacteria</taxon>
        <taxon>Pseudomonadati</taxon>
        <taxon>Pseudomonadota</taxon>
        <taxon>Alphaproteobacteria</taxon>
        <taxon>Rhodobacterales</taxon>
        <taxon>Paracoccaceae</taxon>
        <taxon>Paracoccus</taxon>
    </lineage>
</organism>
<reference evidence="2" key="1">
    <citation type="journal article" date="2019" name="Int. J. Syst. Evol. Microbiol.">
        <title>The Global Catalogue of Microorganisms (GCM) 10K type strain sequencing project: providing services to taxonomists for standard genome sequencing and annotation.</title>
        <authorList>
            <consortium name="The Broad Institute Genomics Platform"/>
            <consortium name="The Broad Institute Genome Sequencing Center for Infectious Disease"/>
            <person name="Wu L."/>
            <person name="Ma J."/>
        </authorList>
    </citation>
    <scope>NUCLEOTIDE SEQUENCE [LARGE SCALE GENOMIC DNA]</scope>
    <source>
        <strain evidence="2">CECT 8482</strain>
    </source>
</reference>
<protein>
    <submittedName>
        <fullName evidence="1">Uncharacterized protein</fullName>
    </submittedName>
</protein>